<dbReference type="SUPFAM" id="SSF55729">
    <property type="entry name" value="Acyl-CoA N-acyltransferases (Nat)"/>
    <property type="match status" value="1"/>
</dbReference>
<evidence type="ECO:0000256" key="2">
    <source>
        <dbReference type="ARBA" id="ARBA00023315"/>
    </source>
</evidence>
<dbReference type="InterPro" id="IPR000182">
    <property type="entry name" value="GNAT_dom"/>
</dbReference>
<evidence type="ECO:0000313" key="6">
    <source>
        <dbReference type="Proteomes" id="UP000298774"/>
    </source>
</evidence>
<dbReference type="InterPro" id="IPR016181">
    <property type="entry name" value="Acyl_CoA_acyltransferase"/>
</dbReference>
<organism evidence="5 6">
    <name type="scientific">Azospirillum brasilense</name>
    <dbReference type="NCBI Taxonomy" id="192"/>
    <lineage>
        <taxon>Bacteria</taxon>
        <taxon>Pseudomonadati</taxon>
        <taxon>Pseudomonadota</taxon>
        <taxon>Alphaproteobacteria</taxon>
        <taxon>Rhodospirillales</taxon>
        <taxon>Azospirillaceae</taxon>
        <taxon>Azospirillum</taxon>
    </lineage>
</organism>
<dbReference type="PROSITE" id="PS51186">
    <property type="entry name" value="GNAT"/>
    <property type="match status" value="1"/>
</dbReference>
<keyword evidence="7" id="KW-1185">Reference proteome</keyword>
<dbReference type="Pfam" id="PF08445">
    <property type="entry name" value="FR47"/>
    <property type="match status" value="1"/>
</dbReference>
<geneLocation type="plasmid" evidence="5 6">
    <name>p1</name>
</geneLocation>
<dbReference type="InterPro" id="IPR050832">
    <property type="entry name" value="Bact_Acetyltransf"/>
</dbReference>
<dbReference type="PANTHER" id="PTHR43877">
    <property type="entry name" value="AMINOALKYLPHOSPHONATE N-ACETYLTRANSFERASE-RELATED-RELATED"/>
    <property type="match status" value="1"/>
</dbReference>
<sequence length="185" mass="20210">MDEALVIRDARPSDAVGIAKVHVATWQSTYPGLVPDTYLVNLSEAAAAMRWHNAVQAHGPGQGALVVADAADSVVGFATYGGRRIPVEGYDGEFYALYLLDEAQGQGLGRRLMATMAERLQEGGKRTAVVWCLRDNPARWFYERLGGVRVAERPIRFAGKELVEVAYGWHDLAPLARLSAGPEMR</sequence>
<dbReference type="GO" id="GO:0016747">
    <property type="term" value="F:acyltransferase activity, transferring groups other than amino-acyl groups"/>
    <property type="evidence" value="ECO:0007669"/>
    <property type="project" value="InterPro"/>
</dbReference>
<dbReference type="Proteomes" id="UP000298774">
    <property type="component" value="Plasmid p1"/>
</dbReference>
<protein>
    <submittedName>
        <fullName evidence="5">GNAT family N-acetyltransferase</fullName>
        <ecNumber evidence="4">2.3.1.-</ecNumber>
    </submittedName>
</protein>
<dbReference type="GeneID" id="56447361"/>
<dbReference type="EMBL" id="CP032340">
    <property type="protein sequence ID" value="QCO11076.1"/>
    <property type="molecule type" value="Genomic_DNA"/>
</dbReference>
<dbReference type="KEGG" id="abf:AMK58_18510"/>
<evidence type="ECO:0000313" key="4">
    <source>
        <dbReference type="EMBL" id="MDX5950843.1"/>
    </source>
</evidence>
<dbReference type="Gene3D" id="3.40.630.30">
    <property type="match status" value="1"/>
</dbReference>
<keyword evidence="1 5" id="KW-0808">Transferase</keyword>
<dbReference type="EMBL" id="JAWXYC010000003">
    <property type="protein sequence ID" value="MDX5950843.1"/>
    <property type="molecule type" value="Genomic_DNA"/>
</dbReference>
<dbReference type="Proteomes" id="UP001277471">
    <property type="component" value="Unassembled WGS sequence"/>
</dbReference>
<feature type="domain" description="N-acetyltransferase" evidence="3">
    <location>
        <begin position="5"/>
        <end position="174"/>
    </location>
</feature>
<reference evidence="5 6" key="1">
    <citation type="submission" date="2018-09" db="EMBL/GenBank/DDBJ databases">
        <title>Whole genome based analysis of evolution and adaptive divergence in Indian and Brazilian strains of Azospirillum brasilense.</title>
        <authorList>
            <person name="Singh C."/>
            <person name="Tripathi A.K."/>
        </authorList>
    </citation>
    <scope>NUCLEOTIDE SEQUENCE [LARGE SCALE GENOMIC DNA]</scope>
    <source>
        <strain evidence="5 6">MTCC4038</strain>
        <plasmid evidence="5 6">p1</plasmid>
    </source>
</reference>
<name>A0A0P0EN48_AZOBR</name>
<reference evidence="4 7" key="2">
    <citation type="submission" date="2023-11" db="EMBL/GenBank/DDBJ databases">
        <title>MicrobeMod: A computational toolkit for identifying prokaryotic methylation and restriction-modification with nanopore sequencing.</title>
        <authorList>
            <person name="Crits-Christoph A."/>
            <person name="Kang S.C."/>
            <person name="Lee H."/>
            <person name="Ostrov N."/>
        </authorList>
    </citation>
    <scope>NUCLEOTIDE SEQUENCE [LARGE SCALE GENOMIC DNA]</scope>
    <source>
        <strain evidence="4 7">ATCC 29145</strain>
    </source>
</reference>
<dbReference type="CDD" id="cd04301">
    <property type="entry name" value="NAT_SF"/>
    <property type="match status" value="1"/>
</dbReference>
<accession>A0A0P0EN48</accession>
<dbReference type="InterPro" id="IPR013653">
    <property type="entry name" value="GCN5-like_dom"/>
</dbReference>
<proteinExistence type="predicted"/>
<dbReference type="RefSeq" id="WP_035676564.1">
    <property type="nucleotide sequence ID" value="NZ_CP012915.1"/>
</dbReference>
<evidence type="ECO:0000256" key="1">
    <source>
        <dbReference type="ARBA" id="ARBA00022679"/>
    </source>
</evidence>
<keyword evidence="2 4" id="KW-0012">Acyltransferase</keyword>
<gene>
    <name evidence="5" type="ORF">D3868_18825</name>
    <name evidence="4" type="ORF">SIM66_06540</name>
</gene>
<evidence type="ECO:0000313" key="7">
    <source>
        <dbReference type="Proteomes" id="UP001277471"/>
    </source>
</evidence>
<evidence type="ECO:0000259" key="3">
    <source>
        <dbReference type="PROSITE" id="PS51186"/>
    </source>
</evidence>
<dbReference type="EC" id="2.3.1.-" evidence="4"/>
<dbReference type="AlphaFoldDB" id="A0A0P0EN48"/>
<evidence type="ECO:0000313" key="5">
    <source>
        <dbReference type="EMBL" id="QCO11076.1"/>
    </source>
</evidence>
<keyword evidence="5" id="KW-0614">Plasmid</keyword>